<dbReference type="Gene3D" id="1.25.40.10">
    <property type="entry name" value="Tetratricopeptide repeat domain"/>
    <property type="match status" value="1"/>
</dbReference>
<organism evidence="2">
    <name type="scientific">marine metagenome</name>
    <dbReference type="NCBI Taxonomy" id="408172"/>
    <lineage>
        <taxon>unclassified sequences</taxon>
        <taxon>metagenomes</taxon>
        <taxon>ecological metagenomes</taxon>
    </lineage>
</organism>
<evidence type="ECO:0008006" key="3">
    <source>
        <dbReference type="Google" id="ProtNLM"/>
    </source>
</evidence>
<feature type="compositionally biased region" description="Basic and acidic residues" evidence="1">
    <location>
        <begin position="57"/>
        <end position="67"/>
    </location>
</feature>
<dbReference type="SUPFAM" id="SSF81901">
    <property type="entry name" value="HCP-like"/>
    <property type="match status" value="1"/>
</dbReference>
<accession>A0A383ASM1</accession>
<reference evidence="2" key="1">
    <citation type="submission" date="2018-05" db="EMBL/GenBank/DDBJ databases">
        <authorList>
            <person name="Lanie J.A."/>
            <person name="Ng W.-L."/>
            <person name="Kazmierczak K.M."/>
            <person name="Andrzejewski T.M."/>
            <person name="Davidsen T.M."/>
            <person name="Wayne K.J."/>
            <person name="Tettelin H."/>
            <person name="Glass J.I."/>
            <person name="Rusch D."/>
            <person name="Podicherti R."/>
            <person name="Tsui H.-C.T."/>
            <person name="Winkler M.E."/>
        </authorList>
    </citation>
    <scope>NUCLEOTIDE SEQUENCE</scope>
</reference>
<feature type="region of interest" description="Disordered" evidence="1">
    <location>
        <begin position="26"/>
        <end position="86"/>
    </location>
</feature>
<name>A0A383ASM1_9ZZZZ</name>
<dbReference type="AlphaFoldDB" id="A0A383ASM1"/>
<feature type="non-terminal residue" evidence="2">
    <location>
        <position position="170"/>
    </location>
</feature>
<protein>
    <recommendedName>
        <fullName evidence="3">Sel1 repeat family protein</fullName>
    </recommendedName>
</protein>
<evidence type="ECO:0000256" key="1">
    <source>
        <dbReference type="SAM" id="MobiDB-lite"/>
    </source>
</evidence>
<dbReference type="PROSITE" id="PS51257">
    <property type="entry name" value="PROKAR_LIPOPROTEIN"/>
    <property type="match status" value="1"/>
</dbReference>
<evidence type="ECO:0000313" key="2">
    <source>
        <dbReference type="EMBL" id="SVE10817.1"/>
    </source>
</evidence>
<sequence length="170" mass="18591">MNRLQLALSISSYIAIGSILIGCGETNPTESPEGQQSKAEANSTTAPVIEEQVDGEVDAKPPLDTSKENSPALPKPTENDEPEPEKKIKYASLEVSDLQELAERGNATACYLLGHRHEWGFDVPADAMAAYRWVALAASRSEGVRRILFRKELKRLAMPLTETQIEQAGQ</sequence>
<proteinExistence type="predicted"/>
<gene>
    <name evidence="2" type="ORF">METZ01_LOCUS463671</name>
</gene>
<feature type="compositionally biased region" description="Polar residues" evidence="1">
    <location>
        <begin position="26"/>
        <end position="46"/>
    </location>
</feature>
<dbReference type="InterPro" id="IPR011990">
    <property type="entry name" value="TPR-like_helical_dom_sf"/>
</dbReference>
<dbReference type="EMBL" id="UINC01194636">
    <property type="protein sequence ID" value="SVE10817.1"/>
    <property type="molecule type" value="Genomic_DNA"/>
</dbReference>